<reference evidence="7" key="1">
    <citation type="journal article" date="2007" name="Science">
        <title>Evolutionary and biomedical insights from the rhesus macaque genome.</title>
        <authorList>
            <person name="Gibbs R.A."/>
            <person name="Rogers J."/>
            <person name="Katze M.G."/>
            <person name="Bumgarner R."/>
            <person name="Weinstock G.M."/>
            <person name="Mardis E.R."/>
            <person name="Remington K.A."/>
            <person name="Strausberg R.L."/>
            <person name="Venter J.C."/>
            <person name="Wilson R.K."/>
            <person name="Batzer M.A."/>
            <person name="Bustamante C.D."/>
            <person name="Eichler E.E."/>
            <person name="Hahn M.W."/>
            <person name="Hardison R.C."/>
            <person name="Makova K.D."/>
            <person name="Miller W."/>
            <person name="Milosavljevic A."/>
            <person name="Palermo R.E."/>
            <person name="Siepel A."/>
            <person name="Sikela J.M."/>
            <person name="Attaway T."/>
            <person name="Bell S."/>
            <person name="Bernard K.E."/>
            <person name="Buhay C.J."/>
            <person name="Chandrabose M.N."/>
            <person name="Dao M."/>
            <person name="Davis C."/>
            <person name="Delehaunty K.D."/>
            <person name="Ding Y."/>
            <person name="Dinh H.H."/>
            <person name="Dugan-Rocha S."/>
            <person name="Fulton L.A."/>
            <person name="Gabisi R.A."/>
            <person name="Garner T.T."/>
            <person name="Godfrey J."/>
            <person name="Hawes A.C."/>
            <person name="Hernandez J."/>
            <person name="Hines S."/>
            <person name="Holder M."/>
            <person name="Hume J."/>
            <person name="Jhangiani S.N."/>
            <person name="Joshi V."/>
            <person name="Khan Z.M."/>
            <person name="Kirkness E.F."/>
            <person name="Cree A."/>
            <person name="Fowler R.G."/>
            <person name="Lee S."/>
            <person name="Lewis L.R."/>
            <person name="Li Z."/>
            <person name="Liu Y.-S."/>
            <person name="Moore S.M."/>
            <person name="Muzny D."/>
            <person name="Nazareth L.V."/>
            <person name="Ngo D.N."/>
            <person name="Okwuonu G.O."/>
            <person name="Pai G."/>
            <person name="Parker D."/>
            <person name="Paul H.A."/>
            <person name="Pfannkoch C."/>
            <person name="Pohl C.S."/>
            <person name="Rogers Y.-H.C."/>
            <person name="Ruiz S.J."/>
            <person name="Sabo A."/>
            <person name="Santibanez J."/>
            <person name="Schneider B.W."/>
            <person name="Smith S.M."/>
            <person name="Sodergren E."/>
            <person name="Svatek A.F."/>
            <person name="Utterback T.R."/>
            <person name="Vattathil S."/>
            <person name="Warren W."/>
            <person name="White C.S."/>
            <person name="Chinwalla A.T."/>
            <person name="Feng Y."/>
            <person name="Halpern A.L."/>
            <person name="Hillier L.W."/>
            <person name="Huang X."/>
            <person name="Minx P."/>
            <person name="Nelson J.O."/>
            <person name="Pepin K.H."/>
            <person name="Qin X."/>
            <person name="Sutton G.G."/>
            <person name="Venter E."/>
            <person name="Walenz B.P."/>
            <person name="Wallis J.W."/>
            <person name="Worley K.C."/>
            <person name="Yang S.-P."/>
            <person name="Jones S.M."/>
            <person name="Marra M.A."/>
            <person name="Rocchi M."/>
            <person name="Schein J.E."/>
            <person name="Baertsch R."/>
            <person name="Clarke L."/>
            <person name="Csuros M."/>
            <person name="Glasscock J."/>
            <person name="Harris R.A."/>
            <person name="Havlak P."/>
            <person name="Jackson A.R."/>
            <person name="Jiang H."/>
            <person name="Liu Y."/>
            <person name="Messina D.N."/>
            <person name="Shen Y."/>
            <person name="Song H.X.-Z."/>
            <person name="Wylie T."/>
            <person name="Zhang L."/>
            <person name="Birney E."/>
            <person name="Han K."/>
            <person name="Konkel M.K."/>
            <person name="Lee J."/>
            <person name="Smit A.F.A."/>
            <person name="Ullmer B."/>
            <person name="Wang H."/>
            <person name="Xing J."/>
            <person name="Burhans R."/>
            <person name="Cheng Z."/>
            <person name="Karro J.E."/>
            <person name="Ma J."/>
            <person name="Raney B."/>
            <person name="She X."/>
            <person name="Cox M.J."/>
            <person name="Demuth J.P."/>
            <person name="Dumas L.J."/>
            <person name="Han S.-G."/>
            <person name="Hopkins J."/>
            <person name="Karimpour-Fard A."/>
            <person name="Kim Y.H."/>
            <person name="Pollack J.R."/>
            <person name="Vinar T."/>
            <person name="Addo-Quaye C."/>
            <person name="Degenhardt J."/>
            <person name="Denby A."/>
            <person name="Hubisz M.J."/>
            <person name="Indap A."/>
            <person name="Kosiol C."/>
            <person name="Lahn B.T."/>
            <person name="Lawson H.A."/>
            <person name="Marklein A."/>
            <person name="Nielsen R."/>
            <person name="Vallender E.J."/>
            <person name="Clark A.G."/>
            <person name="Ferguson B."/>
            <person name="Hernandez R.D."/>
            <person name="Hirani K."/>
            <person name="Kehrer-Sawatzki H."/>
            <person name="Kolb J."/>
            <person name="Patil S."/>
            <person name="Pu L.-L."/>
            <person name="Ren Y."/>
            <person name="Smith D.G."/>
            <person name="Wheeler D.A."/>
            <person name="Schenck I."/>
            <person name="Ball E.V."/>
            <person name="Chen R."/>
            <person name="Cooper D.N."/>
            <person name="Giardine B."/>
            <person name="Hsu F."/>
            <person name="Kent W.J."/>
            <person name="Lesk A."/>
            <person name="Nelson D.L."/>
            <person name="O'brien W.E."/>
            <person name="Pruefer K."/>
            <person name="Stenson P.D."/>
            <person name="Wallace J.C."/>
            <person name="Ke H."/>
            <person name="Liu X.-M."/>
            <person name="Wang P."/>
            <person name="Xiang A.P."/>
            <person name="Yang F."/>
            <person name="Barber G.P."/>
            <person name="Haussler D."/>
            <person name="Karolchik D."/>
            <person name="Kern A.D."/>
            <person name="Kuhn R.M."/>
            <person name="Smith K.E."/>
            <person name="Zwieg A.S."/>
        </authorList>
    </citation>
    <scope>NUCLEOTIDE SEQUENCE [LARGE SCALE GENOMIC DNA]</scope>
    <source>
        <strain evidence="7">17573</strain>
    </source>
</reference>
<dbReference type="HOGENOM" id="CLU_026673_29_4_1"/>
<feature type="chain" id="PRO_5023813572" description="15-oxoprostaglandin 13-reductase" evidence="4">
    <location>
        <begin position="20"/>
        <end position="187"/>
    </location>
</feature>
<accession>F7BC73</accession>
<reference evidence="6" key="3">
    <citation type="submission" date="2025-08" db="UniProtKB">
        <authorList>
            <consortium name="Ensembl"/>
        </authorList>
    </citation>
    <scope>IDENTIFICATION</scope>
    <source>
        <strain evidence="6">17573</strain>
    </source>
</reference>
<feature type="domain" description="Alcohol dehydrogenase-like C-terminal" evidence="5">
    <location>
        <begin position="11"/>
        <end position="132"/>
    </location>
</feature>
<dbReference type="SUPFAM" id="SSF51735">
    <property type="entry name" value="NAD(P)-binding Rossmann-fold domains"/>
    <property type="match status" value="1"/>
</dbReference>
<dbReference type="AlphaFoldDB" id="F7BC73"/>
<proteinExistence type="predicted"/>
<sequence length="187" mass="20722">MNFTYGIFWPIMGCKVVAAAGSDKKVAYLQKLGFDVVFNYKTVESLEETLKKASPDGYDCYFDNVGGEFSNTVIGQMKKFGRIAICGAISTYNRTGPLPPGPPPEIVIFQELHIQGFVVYRWQGDVRQKALKDLLKWVSEVRSSGAIPSNCTLGPIPFCLSSLLFQQFFPLSAATSVFPYSVLVLRI</sequence>
<dbReference type="InterPro" id="IPR036291">
    <property type="entry name" value="NAD(P)-bd_dom_sf"/>
</dbReference>
<keyword evidence="2" id="KW-0521">NADP</keyword>
<protein>
    <recommendedName>
        <fullName evidence="1">15-oxoprostaglandin 13-reductase</fullName>
        <ecNumber evidence="1">1.3.1.48</ecNumber>
    </recommendedName>
</protein>
<feature type="signal peptide" evidence="4">
    <location>
        <begin position="1"/>
        <end position="19"/>
    </location>
</feature>
<evidence type="ECO:0000256" key="3">
    <source>
        <dbReference type="ARBA" id="ARBA00023002"/>
    </source>
</evidence>
<keyword evidence="3" id="KW-0560">Oxidoreductase</keyword>
<keyword evidence="4" id="KW-0732">Signal</keyword>
<keyword evidence="7" id="KW-1185">Reference proteome</keyword>
<dbReference type="GO" id="GO:0006693">
    <property type="term" value="P:prostaglandin metabolic process"/>
    <property type="evidence" value="ECO:0000318"/>
    <property type="project" value="GO_Central"/>
</dbReference>
<evidence type="ECO:0000313" key="6">
    <source>
        <dbReference type="Ensembl" id="ENSMMUP00000025928.4"/>
    </source>
</evidence>
<dbReference type="InterPro" id="IPR013149">
    <property type="entry name" value="ADH-like_C"/>
</dbReference>
<organism evidence="6 7">
    <name type="scientific">Macaca mulatta</name>
    <name type="common">Rhesus macaque</name>
    <dbReference type="NCBI Taxonomy" id="9544"/>
    <lineage>
        <taxon>Eukaryota</taxon>
        <taxon>Metazoa</taxon>
        <taxon>Chordata</taxon>
        <taxon>Craniata</taxon>
        <taxon>Vertebrata</taxon>
        <taxon>Euteleostomi</taxon>
        <taxon>Mammalia</taxon>
        <taxon>Eutheria</taxon>
        <taxon>Euarchontoglires</taxon>
        <taxon>Primates</taxon>
        <taxon>Haplorrhini</taxon>
        <taxon>Catarrhini</taxon>
        <taxon>Cercopithecidae</taxon>
        <taxon>Cercopithecinae</taxon>
        <taxon>Macaca</taxon>
    </lineage>
</organism>
<dbReference type="Proteomes" id="UP000006718">
    <property type="component" value="Chromosome 15"/>
</dbReference>
<dbReference type="VEuPathDB" id="HostDB:ENSMMUG00000031944"/>
<dbReference type="GeneTree" id="ENSGT00940000154810"/>
<dbReference type="InParanoid" id="F7BC73"/>
<evidence type="ECO:0000256" key="2">
    <source>
        <dbReference type="ARBA" id="ARBA00022857"/>
    </source>
</evidence>
<reference evidence="6" key="4">
    <citation type="submission" date="2025-09" db="UniProtKB">
        <authorList>
            <consortium name="Ensembl"/>
        </authorList>
    </citation>
    <scope>IDENTIFICATION</scope>
    <source>
        <strain evidence="6">17573</strain>
    </source>
</reference>
<dbReference type="PANTHER" id="PTHR43205:SF7">
    <property type="entry name" value="PROSTAGLANDIN REDUCTASE 1"/>
    <property type="match status" value="1"/>
</dbReference>
<dbReference type="SMR" id="F7BC73"/>
<evidence type="ECO:0000313" key="7">
    <source>
        <dbReference type="Proteomes" id="UP000006718"/>
    </source>
</evidence>
<dbReference type="FunFam" id="3.40.50.720:FF:000121">
    <property type="entry name" value="Prostaglandin reductase 2"/>
    <property type="match status" value="1"/>
</dbReference>
<dbReference type="Bgee" id="ENSMMUG00000031944">
    <property type="expression patterns" value="Expressed in lung and 20 other cell types or tissues"/>
</dbReference>
<dbReference type="Pfam" id="PF00107">
    <property type="entry name" value="ADH_zinc_N"/>
    <property type="match status" value="1"/>
</dbReference>
<name>F7BC73_MACMU</name>
<dbReference type="PANTHER" id="PTHR43205">
    <property type="entry name" value="PROSTAGLANDIN REDUCTASE"/>
    <property type="match status" value="1"/>
</dbReference>
<reference evidence="6" key="2">
    <citation type="submission" date="2019-01" db="EMBL/GenBank/DDBJ databases">
        <authorList>
            <person name="Graves T."/>
            <person name="Eichler E.E."/>
            <person name="Wilson R.K."/>
        </authorList>
    </citation>
    <scope>NUCLEOTIDE SEQUENCE [LARGE SCALE GENOMIC DNA]</scope>
    <source>
        <strain evidence="6">17573</strain>
    </source>
</reference>
<dbReference type="Ensembl" id="ENSMMUT00000027719.4">
    <property type="protein sequence ID" value="ENSMMUP00000025928.4"/>
    <property type="gene ID" value="ENSMMUG00000031944.3"/>
</dbReference>
<dbReference type="EC" id="1.3.1.48" evidence="1"/>
<dbReference type="InterPro" id="IPR045010">
    <property type="entry name" value="MDR_fam"/>
</dbReference>
<evidence type="ECO:0000256" key="1">
    <source>
        <dbReference type="ARBA" id="ARBA00011981"/>
    </source>
</evidence>
<evidence type="ECO:0000256" key="4">
    <source>
        <dbReference type="SAM" id="SignalP"/>
    </source>
</evidence>
<evidence type="ECO:0000259" key="5">
    <source>
        <dbReference type="Pfam" id="PF00107"/>
    </source>
</evidence>
<dbReference type="GO" id="GO:0047522">
    <property type="term" value="F:15-oxoprostaglandin 13-reductase [NAD(P)+] activity"/>
    <property type="evidence" value="ECO:0000318"/>
    <property type="project" value="GO_Central"/>
</dbReference>
<dbReference type="Gene3D" id="3.40.50.720">
    <property type="entry name" value="NAD(P)-binding Rossmann-like Domain"/>
    <property type="match status" value="1"/>
</dbReference>